<comment type="pathway">
    <text evidence="1">Cofactor biosynthesis; ubiquinone biosynthesis.</text>
</comment>
<keyword evidence="1" id="KW-0408">Iron</keyword>
<dbReference type="InterPro" id="IPR043693">
    <property type="entry name" value="UbiV"/>
</dbReference>
<keyword evidence="1" id="KW-0479">Metal-binding</keyword>
<evidence type="ECO:0000313" key="3">
    <source>
        <dbReference type="Proteomes" id="UP000294914"/>
    </source>
</evidence>
<proteinExistence type="inferred from homology"/>
<dbReference type="GO" id="GO:0051539">
    <property type="term" value="F:4 iron, 4 sulfur cluster binding"/>
    <property type="evidence" value="ECO:0007669"/>
    <property type="project" value="UniProtKB-UniRule"/>
</dbReference>
<keyword evidence="3" id="KW-1185">Reference proteome</keyword>
<comment type="similarity">
    <text evidence="1">Belongs to the peptidase U32 family. UbiV subfamily.</text>
</comment>
<dbReference type="EMBL" id="SOQX01000001">
    <property type="protein sequence ID" value="TDY03659.1"/>
    <property type="molecule type" value="Genomic_DNA"/>
</dbReference>
<dbReference type="InterPro" id="IPR001539">
    <property type="entry name" value="Peptidase_U32"/>
</dbReference>
<organism evidence="2 3">
    <name type="scientific">Thiohalophilus thiocyanatoxydans</name>
    <dbReference type="NCBI Taxonomy" id="381308"/>
    <lineage>
        <taxon>Bacteria</taxon>
        <taxon>Pseudomonadati</taxon>
        <taxon>Pseudomonadota</taxon>
        <taxon>Gammaproteobacteria</taxon>
        <taxon>Thiohalomonadales</taxon>
        <taxon>Thiohalophilaceae</taxon>
        <taxon>Thiohalophilus</taxon>
    </lineage>
</organism>
<dbReference type="InterPro" id="IPR051454">
    <property type="entry name" value="RNA/ubiquinone_mod_enzymes"/>
</dbReference>
<dbReference type="GO" id="GO:0006744">
    <property type="term" value="P:ubiquinone biosynthetic process"/>
    <property type="evidence" value="ECO:0007669"/>
    <property type="project" value="UniProtKB-UniRule"/>
</dbReference>
<protein>
    <recommendedName>
        <fullName evidence="1">Ubiquinone biosynthesis protein UbiV</fullName>
    </recommendedName>
</protein>
<reference evidence="2 3" key="1">
    <citation type="submission" date="2019-03" db="EMBL/GenBank/DDBJ databases">
        <title>Genomic Encyclopedia of Type Strains, Phase IV (KMG-IV): sequencing the most valuable type-strain genomes for metagenomic binning, comparative biology and taxonomic classification.</title>
        <authorList>
            <person name="Goeker M."/>
        </authorList>
    </citation>
    <scope>NUCLEOTIDE SEQUENCE [LARGE SCALE GENOMIC DNA]</scope>
    <source>
        <strain evidence="2 3">DSM 16326</strain>
    </source>
</reference>
<sequence length="308" mass="34562">MAMKLALGPLLYFWPKEQVIDFYRQVAEWPVDCVYLGEVVCSKRRALRLDDWLQIARQLRAAGKEVVLSSLALIEAGSEISTLRRIAQNGEFMVEANDMTAVQHLKGREYVAGPHLNIYNPESLALHYDNGARRWVMPVELSQQTLAAMQQARPPQLETEVFVFGRLPLAFSARCFTARACQLPKDNCQLRCGDYPDGLDMQTRDQQSFLTLNGIQTQSATTCNLVRAIPTLDELAVDVLRISPQSSHMQEIVTLFRQTVAGDIDPASAESQLNALTIGSASNGYWHDSPGMQWIEQQQPFGLGTRYE</sequence>
<dbReference type="Pfam" id="PF01136">
    <property type="entry name" value="Peptidase_U32"/>
    <property type="match status" value="1"/>
</dbReference>
<dbReference type="AlphaFoldDB" id="A0A4R8J0H9"/>
<dbReference type="PANTHER" id="PTHR30217">
    <property type="entry name" value="PEPTIDASE U32 FAMILY"/>
    <property type="match status" value="1"/>
</dbReference>
<comment type="function">
    <text evidence="1">Required for O(2)-independent ubiquinone (coenzyme Q) biosynthesis. Together with UbiU, is essential for the C6-hydroxylation reaction in the oxygen-independent ubiquinone biosynthesis pathway.</text>
</comment>
<keyword evidence="1" id="KW-0831">Ubiquinone biosynthesis</keyword>
<keyword evidence="1" id="KW-0411">Iron-sulfur</keyword>
<dbReference type="RefSeq" id="WP_243830670.1">
    <property type="nucleotide sequence ID" value="NZ_SOQX01000001.1"/>
</dbReference>
<accession>A0A4R8J0H9</accession>
<feature type="binding site" evidence="1">
    <location>
        <position position="175"/>
    </location>
    <ligand>
        <name>[4Fe-4S] cluster</name>
        <dbReference type="ChEBI" id="CHEBI:49883"/>
    </ligand>
</feature>
<evidence type="ECO:0000256" key="1">
    <source>
        <dbReference type="HAMAP-Rule" id="MF_02233"/>
    </source>
</evidence>
<gene>
    <name evidence="1" type="primary">ubiV</name>
    <name evidence="2" type="ORF">EDC23_0028</name>
</gene>
<dbReference type="GO" id="GO:0008233">
    <property type="term" value="F:peptidase activity"/>
    <property type="evidence" value="ECO:0007669"/>
    <property type="project" value="UniProtKB-KW"/>
</dbReference>
<feature type="binding site" evidence="1">
    <location>
        <position position="188"/>
    </location>
    <ligand>
        <name>[4Fe-4S] cluster</name>
        <dbReference type="ChEBI" id="CHEBI:49883"/>
    </ligand>
</feature>
<dbReference type="NCBIfam" id="NF011991">
    <property type="entry name" value="PRK15447.1"/>
    <property type="match status" value="1"/>
</dbReference>
<keyword evidence="1" id="KW-0004">4Fe-4S</keyword>
<keyword evidence="2" id="KW-0645">Protease</keyword>
<keyword evidence="2" id="KW-0378">Hydrolase</keyword>
<dbReference type="Proteomes" id="UP000294914">
    <property type="component" value="Unassembled WGS sequence"/>
</dbReference>
<comment type="cofactor">
    <cofactor evidence="1">
        <name>[4Fe-4S] cluster</name>
        <dbReference type="ChEBI" id="CHEBI:49883"/>
    </cofactor>
</comment>
<comment type="subunit">
    <text evidence="1">Forms a heterodimer with UbiU.</text>
</comment>
<feature type="binding site" evidence="1">
    <location>
        <position position="41"/>
    </location>
    <ligand>
        <name>[4Fe-4S] cluster</name>
        <dbReference type="ChEBI" id="CHEBI:49883"/>
    </ligand>
</feature>
<dbReference type="GO" id="GO:0046872">
    <property type="term" value="F:metal ion binding"/>
    <property type="evidence" value="ECO:0007669"/>
    <property type="project" value="UniProtKB-KW"/>
</dbReference>
<dbReference type="PANTHER" id="PTHR30217:SF11">
    <property type="entry name" value="UBIQUINONE BIOSYNTHESIS PROTEIN UBIV"/>
    <property type="match status" value="1"/>
</dbReference>
<name>A0A4R8J0H9_9GAMM</name>
<feature type="binding site" evidence="1">
    <location>
        <position position="192"/>
    </location>
    <ligand>
        <name>[4Fe-4S] cluster</name>
        <dbReference type="ChEBI" id="CHEBI:49883"/>
    </ligand>
</feature>
<evidence type="ECO:0000313" key="2">
    <source>
        <dbReference type="EMBL" id="TDY03659.1"/>
    </source>
</evidence>
<comment type="caution">
    <text evidence="2">The sequence shown here is derived from an EMBL/GenBank/DDBJ whole genome shotgun (WGS) entry which is preliminary data.</text>
</comment>
<dbReference type="UniPathway" id="UPA00232"/>
<dbReference type="GO" id="GO:0006508">
    <property type="term" value="P:proteolysis"/>
    <property type="evidence" value="ECO:0007669"/>
    <property type="project" value="UniProtKB-KW"/>
</dbReference>
<dbReference type="HAMAP" id="MF_02233">
    <property type="entry name" value="UbiV"/>
    <property type="match status" value="1"/>
</dbReference>